<feature type="transmembrane region" description="Helical" evidence="2">
    <location>
        <begin position="85"/>
        <end position="106"/>
    </location>
</feature>
<dbReference type="Proteomes" id="UP000431080">
    <property type="component" value="Unassembled WGS sequence"/>
</dbReference>
<dbReference type="AlphaFoldDB" id="A0A6I2F289"/>
<keyword evidence="2" id="KW-0812">Transmembrane</keyword>
<feature type="transmembrane region" description="Helical" evidence="2">
    <location>
        <begin position="202"/>
        <end position="223"/>
    </location>
</feature>
<proteinExistence type="predicted"/>
<evidence type="ECO:0000256" key="1">
    <source>
        <dbReference type="SAM" id="MobiDB-lite"/>
    </source>
</evidence>
<feature type="transmembrane region" description="Helical" evidence="2">
    <location>
        <begin position="58"/>
        <end position="79"/>
    </location>
</feature>
<organism evidence="3 4">
    <name type="scientific">Agromyces agglutinans</name>
    <dbReference type="NCBI Taxonomy" id="2662258"/>
    <lineage>
        <taxon>Bacteria</taxon>
        <taxon>Bacillati</taxon>
        <taxon>Actinomycetota</taxon>
        <taxon>Actinomycetes</taxon>
        <taxon>Micrococcales</taxon>
        <taxon>Microbacteriaceae</taxon>
        <taxon>Agromyces</taxon>
    </lineage>
</organism>
<feature type="region of interest" description="Disordered" evidence="1">
    <location>
        <begin position="1"/>
        <end position="25"/>
    </location>
</feature>
<dbReference type="RefSeq" id="WP_153683079.1">
    <property type="nucleotide sequence ID" value="NZ_WJIF01000001.1"/>
</dbReference>
<evidence type="ECO:0000313" key="3">
    <source>
        <dbReference type="EMBL" id="MRG58612.1"/>
    </source>
</evidence>
<evidence type="ECO:0000313" key="4">
    <source>
        <dbReference type="Proteomes" id="UP000431080"/>
    </source>
</evidence>
<reference evidence="3 4" key="1">
    <citation type="submission" date="2019-10" db="EMBL/GenBank/DDBJ databases">
        <authorList>
            <person name="Nie G."/>
            <person name="Ming H."/>
            <person name="Yi B."/>
        </authorList>
    </citation>
    <scope>NUCLEOTIDE SEQUENCE [LARGE SCALE GENOMIC DNA]</scope>
    <source>
        <strain evidence="3 4">CFH 90414</strain>
    </source>
</reference>
<evidence type="ECO:0000256" key="2">
    <source>
        <dbReference type="SAM" id="Phobius"/>
    </source>
</evidence>
<name>A0A6I2F289_9MICO</name>
<feature type="compositionally biased region" description="Basic and acidic residues" evidence="1">
    <location>
        <begin position="11"/>
        <end position="25"/>
    </location>
</feature>
<feature type="transmembrane region" description="Helical" evidence="2">
    <location>
        <begin position="174"/>
        <end position="196"/>
    </location>
</feature>
<protein>
    <submittedName>
        <fullName evidence="3">Uncharacterized protein</fullName>
    </submittedName>
</protein>
<keyword evidence="2" id="KW-1133">Transmembrane helix</keyword>
<dbReference type="EMBL" id="WJIF01000001">
    <property type="protein sequence ID" value="MRG58612.1"/>
    <property type="molecule type" value="Genomic_DNA"/>
</dbReference>
<keyword evidence="4" id="KW-1185">Reference proteome</keyword>
<keyword evidence="2" id="KW-0472">Membrane</keyword>
<comment type="caution">
    <text evidence="3">The sequence shown here is derived from an EMBL/GenBank/DDBJ whole genome shotgun (WGS) entry which is preliminary data.</text>
</comment>
<sequence length="242" mass="25671">MAADAPGPDPSPDRSEAHDAADREAESLTDAQRAVRAQLLATEHWSLLASRSTTQSEVLTRIAILLTLVSAGLVTLGVLGNATGFRGWFGIAALGVLFLLVLLGFVTQLRVLNAATDDLAYVLAMNRLRGAYLDLDPGLERYFLTGTADDFDGVARTYYPFADRDRTQVMGSSMMIVVIVDTALSGLFAGALVSSITTSVGWSVGVGVAVAVLVFGGSIAQGYRSYRHVQRVHVPLRGSRAG</sequence>
<gene>
    <name evidence="3" type="ORF">GE115_01810</name>
</gene>
<accession>A0A6I2F289</accession>